<organism evidence="2 3">
    <name type="scientific">Daedalea quercina L-15889</name>
    <dbReference type="NCBI Taxonomy" id="1314783"/>
    <lineage>
        <taxon>Eukaryota</taxon>
        <taxon>Fungi</taxon>
        <taxon>Dikarya</taxon>
        <taxon>Basidiomycota</taxon>
        <taxon>Agaricomycotina</taxon>
        <taxon>Agaricomycetes</taxon>
        <taxon>Polyporales</taxon>
        <taxon>Fomitopsis</taxon>
    </lineage>
</organism>
<keyword evidence="1" id="KW-0812">Transmembrane</keyword>
<feature type="transmembrane region" description="Helical" evidence="1">
    <location>
        <begin position="33"/>
        <end position="57"/>
    </location>
</feature>
<dbReference type="EMBL" id="KV429040">
    <property type="protein sequence ID" value="KZT72626.1"/>
    <property type="molecule type" value="Genomic_DNA"/>
</dbReference>
<feature type="transmembrane region" description="Helical" evidence="1">
    <location>
        <begin position="173"/>
        <end position="194"/>
    </location>
</feature>
<feature type="non-terminal residue" evidence="2">
    <location>
        <position position="1"/>
    </location>
</feature>
<name>A0A165SXC8_9APHY</name>
<dbReference type="OrthoDB" id="3197626at2759"/>
<gene>
    <name evidence="2" type="ORF">DAEQUDRAFT_663805</name>
</gene>
<evidence type="ECO:0000313" key="3">
    <source>
        <dbReference type="Proteomes" id="UP000076727"/>
    </source>
</evidence>
<dbReference type="Proteomes" id="UP000076727">
    <property type="component" value="Unassembled WGS sequence"/>
</dbReference>
<evidence type="ECO:0000256" key="1">
    <source>
        <dbReference type="SAM" id="Phobius"/>
    </source>
</evidence>
<reference evidence="2 3" key="1">
    <citation type="journal article" date="2016" name="Mol. Biol. Evol.">
        <title>Comparative Genomics of Early-Diverging Mushroom-Forming Fungi Provides Insights into the Origins of Lignocellulose Decay Capabilities.</title>
        <authorList>
            <person name="Nagy L.G."/>
            <person name="Riley R."/>
            <person name="Tritt A."/>
            <person name="Adam C."/>
            <person name="Daum C."/>
            <person name="Floudas D."/>
            <person name="Sun H."/>
            <person name="Yadav J.S."/>
            <person name="Pangilinan J."/>
            <person name="Larsson K.H."/>
            <person name="Matsuura K."/>
            <person name="Barry K."/>
            <person name="Labutti K."/>
            <person name="Kuo R."/>
            <person name="Ohm R.A."/>
            <person name="Bhattacharya S.S."/>
            <person name="Shirouzu T."/>
            <person name="Yoshinaga Y."/>
            <person name="Martin F.M."/>
            <person name="Grigoriev I.V."/>
            <person name="Hibbett D.S."/>
        </authorList>
    </citation>
    <scope>NUCLEOTIDE SEQUENCE [LARGE SCALE GENOMIC DNA]</scope>
    <source>
        <strain evidence="2 3">L-15889</strain>
    </source>
</reference>
<proteinExistence type="predicted"/>
<feature type="transmembrane region" description="Helical" evidence="1">
    <location>
        <begin position="6"/>
        <end position="26"/>
    </location>
</feature>
<evidence type="ECO:0000313" key="2">
    <source>
        <dbReference type="EMBL" id="KZT72626.1"/>
    </source>
</evidence>
<keyword evidence="1" id="KW-0472">Membrane</keyword>
<dbReference type="AlphaFoldDB" id="A0A165SXC8"/>
<protein>
    <submittedName>
        <fullName evidence="2">Uncharacterized protein</fullName>
    </submittedName>
</protein>
<keyword evidence="1" id="KW-1133">Transmembrane helix</keyword>
<feature type="transmembrane region" description="Helical" evidence="1">
    <location>
        <begin position="69"/>
        <end position="87"/>
    </location>
</feature>
<keyword evidence="3" id="KW-1185">Reference proteome</keyword>
<accession>A0A165SXC8</accession>
<sequence>YGKLVFALFGVYVWELFQTSGFEWSLITRSRKFTWPLVIFFFQCRYCILLALIGIIISMTVRNPALYTFNSWAGNMAILGASTSLMLRTIAIWERKLKVVVPLCLLCLAHWGLLWRGMFLLNVQWSTTEQTCVLQSSNHIFLNVTFFMTMGFDLTILTFTLTKLVRHKARSDLWSLLFTDGLVYFITAFCFNALPAVRSLHHLHAAPSVLTILGVRS</sequence>
<feature type="transmembrane region" description="Helical" evidence="1">
    <location>
        <begin position="99"/>
        <end position="120"/>
    </location>
</feature>
<feature type="transmembrane region" description="Helical" evidence="1">
    <location>
        <begin position="140"/>
        <end position="161"/>
    </location>
</feature>